<dbReference type="AlphaFoldDB" id="A0A6L3JQL5"/>
<reference evidence="2 3" key="1">
    <citation type="journal article" date="2019" name="Nat. Med.">
        <title>A library of human gut bacterial isolates paired with longitudinal multiomics data enables mechanistic microbiome research.</title>
        <authorList>
            <person name="Poyet M."/>
            <person name="Groussin M."/>
            <person name="Gibbons S.M."/>
            <person name="Avila-Pacheco J."/>
            <person name="Jiang X."/>
            <person name="Kearney S.M."/>
            <person name="Perrotta A.R."/>
            <person name="Berdy B."/>
            <person name="Zhao S."/>
            <person name="Lieberman T.D."/>
            <person name="Swanson P.K."/>
            <person name="Smith M."/>
            <person name="Roesemann S."/>
            <person name="Alexander J.E."/>
            <person name="Rich S.A."/>
            <person name="Livny J."/>
            <person name="Vlamakis H."/>
            <person name="Clish C."/>
            <person name="Bullock K."/>
            <person name="Deik A."/>
            <person name="Scott J."/>
            <person name="Pierce K.A."/>
            <person name="Xavier R.J."/>
            <person name="Alm E.J."/>
        </authorList>
    </citation>
    <scope>NUCLEOTIDE SEQUENCE [LARGE SCALE GENOMIC DNA]</scope>
    <source>
        <strain evidence="2 3">BIOML-A8</strain>
    </source>
</reference>
<proteinExistence type="predicted"/>
<organism evidence="2 3">
    <name type="scientific">Bacteroides cellulosilyticus</name>
    <dbReference type="NCBI Taxonomy" id="246787"/>
    <lineage>
        <taxon>Bacteria</taxon>
        <taxon>Pseudomonadati</taxon>
        <taxon>Bacteroidota</taxon>
        <taxon>Bacteroidia</taxon>
        <taxon>Bacteroidales</taxon>
        <taxon>Bacteroidaceae</taxon>
        <taxon>Bacteroides</taxon>
    </lineage>
</organism>
<dbReference type="InterPro" id="IPR008979">
    <property type="entry name" value="Galactose-bd-like_sf"/>
</dbReference>
<feature type="signal peptide" evidence="1">
    <location>
        <begin position="1"/>
        <end position="22"/>
    </location>
</feature>
<gene>
    <name evidence="2" type="ORF">F2Y87_30565</name>
</gene>
<evidence type="ECO:0000256" key="1">
    <source>
        <dbReference type="SAM" id="SignalP"/>
    </source>
</evidence>
<sequence>MNTKRFLCAALGAVCCFAFMQAQVRTEQTFEKGWKFTREDNAEFANPSYNDSKWQNVTVPHDWAIYGPFSINNDKQEMAITQDGQTEALEHAGRTGGLPFVGTGWYRLNFGAPGFEKGKKATLIFDGAMSHARVYVTGQEAGYW</sequence>
<feature type="chain" id="PRO_5027094847" evidence="1">
    <location>
        <begin position="23"/>
        <end position="144"/>
    </location>
</feature>
<dbReference type="Gene3D" id="2.60.120.260">
    <property type="entry name" value="Galactose-binding domain-like"/>
    <property type="match status" value="1"/>
</dbReference>
<dbReference type="GO" id="GO:0005975">
    <property type="term" value="P:carbohydrate metabolic process"/>
    <property type="evidence" value="ECO:0007669"/>
    <property type="project" value="InterPro"/>
</dbReference>
<evidence type="ECO:0000313" key="2">
    <source>
        <dbReference type="EMBL" id="KAA5401987.1"/>
    </source>
</evidence>
<dbReference type="Proteomes" id="UP000482653">
    <property type="component" value="Unassembled WGS sequence"/>
</dbReference>
<evidence type="ECO:0000313" key="3">
    <source>
        <dbReference type="Proteomes" id="UP000482653"/>
    </source>
</evidence>
<keyword evidence="1" id="KW-0732">Signal</keyword>
<dbReference type="GO" id="GO:0004553">
    <property type="term" value="F:hydrolase activity, hydrolyzing O-glycosyl compounds"/>
    <property type="evidence" value="ECO:0007669"/>
    <property type="project" value="InterPro"/>
</dbReference>
<protein>
    <submittedName>
        <fullName evidence="2">Beta-galactosidase</fullName>
    </submittedName>
</protein>
<comment type="caution">
    <text evidence="2">The sequence shown here is derived from an EMBL/GenBank/DDBJ whole genome shotgun (WGS) entry which is preliminary data.</text>
</comment>
<name>A0A6L3JQL5_9BACE</name>
<dbReference type="PANTHER" id="PTHR42732">
    <property type="entry name" value="BETA-GALACTOSIDASE"/>
    <property type="match status" value="1"/>
</dbReference>
<dbReference type="RefSeq" id="WP_394810506.1">
    <property type="nucleotide sequence ID" value="NZ_VVYX01000312.1"/>
</dbReference>
<feature type="non-terminal residue" evidence="2">
    <location>
        <position position="144"/>
    </location>
</feature>
<dbReference type="InterPro" id="IPR051913">
    <property type="entry name" value="GH2_Domain-Containing"/>
</dbReference>
<accession>A0A6L3JQL5</accession>
<dbReference type="EMBL" id="VVYX01000312">
    <property type="protein sequence ID" value="KAA5401987.1"/>
    <property type="molecule type" value="Genomic_DNA"/>
</dbReference>
<dbReference type="SUPFAM" id="SSF49785">
    <property type="entry name" value="Galactose-binding domain-like"/>
    <property type="match status" value="1"/>
</dbReference>
<dbReference type="PANTHER" id="PTHR42732:SF1">
    <property type="entry name" value="BETA-MANNOSIDASE"/>
    <property type="match status" value="1"/>
</dbReference>